<dbReference type="Ensembl" id="ENSNFUT00015050639.1">
    <property type="protein sequence ID" value="ENSNFUP00015048530.1"/>
    <property type="gene ID" value="ENSNFUG00015022807.1"/>
</dbReference>
<dbReference type="Gene3D" id="1.25.10.10">
    <property type="entry name" value="Leucine-rich Repeat Variant"/>
    <property type="match status" value="1"/>
</dbReference>
<feature type="compositionally biased region" description="Acidic residues" evidence="6">
    <location>
        <begin position="944"/>
        <end position="962"/>
    </location>
</feature>
<reference evidence="8" key="3">
    <citation type="submission" date="2025-09" db="UniProtKB">
        <authorList>
            <consortium name="Ensembl"/>
        </authorList>
    </citation>
    <scope>IDENTIFICATION</scope>
</reference>
<reference evidence="8" key="1">
    <citation type="submission" date="2014-08" db="EMBL/GenBank/DDBJ databases">
        <authorList>
            <person name="Senf B."/>
            <person name="Petzold A."/>
            <person name="Downie B.R."/>
            <person name="Koch P."/>
            <person name="Platzer M."/>
        </authorList>
    </citation>
    <scope>NUCLEOTIDE SEQUENCE [LARGE SCALE GENOMIC DNA]</scope>
    <source>
        <strain evidence="8">GRZ</strain>
    </source>
</reference>
<dbReference type="Proteomes" id="UP000694548">
    <property type="component" value="Chromosome sgr10"/>
</dbReference>
<evidence type="ECO:0000256" key="3">
    <source>
        <dbReference type="ARBA" id="ARBA00022448"/>
    </source>
</evidence>
<proteinExistence type="inferred from homology"/>
<evidence type="ECO:0000256" key="5">
    <source>
        <dbReference type="ARBA" id="ARBA00023242"/>
    </source>
</evidence>
<evidence type="ECO:0000256" key="2">
    <source>
        <dbReference type="ARBA" id="ARBA00007991"/>
    </source>
</evidence>
<dbReference type="InterPro" id="IPR001494">
    <property type="entry name" value="Importin-beta_N"/>
</dbReference>
<keyword evidence="4" id="KW-0653">Protein transport</keyword>
<reference evidence="8" key="2">
    <citation type="submission" date="2025-08" db="UniProtKB">
        <authorList>
            <consortium name="Ensembl"/>
        </authorList>
    </citation>
    <scope>IDENTIFICATION</scope>
</reference>
<evidence type="ECO:0000256" key="4">
    <source>
        <dbReference type="ARBA" id="ARBA00022927"/>
    </source>
</evidence>
<accession>A0A8C6VY59</accession>
<dbReference type="PANTHER" id="PTHR10997">
    <property type="entry name" value="IMPORTIN-7, 8, 11"/>
    <property type="match status" value="1"/>
</dbReference>
<name>A0A8C6VY59_NOTFU</name>
<dbReference type="GO" id="GO:0005829">
    <property type="term" value="C:cytosol"/>
    <property type="evidence" value="ECO:0007669"/>
    <property type="project" value="TreeGrafter"/>
</dbReference>
<dbReference type="GO" id="GO:0006606">
    <property type="term" value="P:protein import into nucleus"/>
    <property type="evidence" value="ECO:0007669"/>
    <property type="project" value="TreeGrafter"/>
</dbReference>
<evidence type="ECO:0000313" key="9">
    <source>
        <dbReference type="Proteomes" id="UP000694548"/>
    </source>
</evidence>
<evidence type="ECO:0000256" key="6">
    <source>
        <dbReference type="SAM" id="MobiDB-lite"/>
    </source>
</evidence>
<organism evidence="8 9">
    <name type="scientific">Nothobranchius furzeri</name>
    <name type="common">Turquoise killifish</name>
    <dbReference type="NCBI Taxonomy" id="105023"/>
    <lineage>
        <taxon>Eukaryota</taxon>
        <taxon>Metazoa</taxon>
        <taxon>Chordata</taxon>
        <taxon>Craniata</taxon>
        <taxon>Vertebrata</taxon>
        <taxon>Euteleostomi</taxon>
        <taxon>Actinopterygii</taxon>
        <taxon>Neopterygii</taxon>
        <taxon>Teleostei</taxon>
        <taxon>Neoteleostei</taxon>
        <taxon>Acanthomorphata</taxon>
        <taxon>Ovalentaria</taxon>
        <taxon>Atherinomorphae</taxon>
        <taxon>Cyprinodontiformes</taxon>
        <taxon>Nothobranchiidae</taxon>
        <taxon>Nothobranchius</taxon>
    </lineage>
</organism>
<dbReference type="Pfam" id="PF25018">
    <property type="entry name" value="HEAT_IPO9_c"/>
    <property type="match status" value="1"/>
</dbReference>
<feature type="region of interest" description="Disordered" evidence="6">
    <location>
        <begin position="936"/>
        <end position="965"/>
    </location>
</feature>
<dbReference type="InterPro" id="IPR056840">
    <property type="entry name" value="HEAT_IPO9_central"/>
</dbReference>
<dbReference type="SUPFAM" id="SSF48371">
    <property type="entry name" value="ARM repeat"/>
    <property type="match status" value="1"/>
</dbReference>
<dbReference type="PANTHER" id="PTHR10997:SF9">
    <property type="entry name" value="IMPORTIN-9"/>
    <property type="match status" value="1"/>
</dbReference>
<dbReference type="AlphaFoldDB" id="A0A8C6VY59"/>
<keyword evidence="9" id="KW-1185">Reference proteome</keyword>
<evidence type="ECO:0000256" key="1">
    <source>
        <dbReference type="ARBA" id="ARBA00004123"/>
    </source>
</evidence>
<evidence type="ECO:0000313" key="8">
    <source>
        <dbReference type="Ensembl" id="ENSNFUP00015048530.1"/>
    </source>
</evidence>
<protein>
    <submittedName>
        <fullName evidence="8">Importin 9</fullName>
    </submittedName>
</protein>
<sequence>MNAAGDVRAGSSAGPVQQGLKEALIETLTAILSPVQEVRAAAEEQVKVLEVTEEFGVHLAELTVDPWGALAIRQLASVILKQYVETHWCSQSEKFRPPETTDQAKADIRELLPSGLRESISKVRSSVAYAVSAIAHWDWPEAWPQLFTLLMEMLVSGDVNAVHGAMRVLTEFTREVTDTQMPLVAPVILPEMYKIFTMAEVYSIRTRSRAVEIFTTCANLICAIEELEKGAAKALIFPVVQQFTEAFVQALQMPDGPSSDSGLKMEVLKAVTALVKNFPKPMVSSMQQILPIVWNTLTESALSTYVRTEVNYTEEVDNPVDSDGEVLGFENLVFSIFEFVHTLLENNKFKSTVKKALPELIYYIILYMQITEDQIKVWTANPQQFVEDEDDDTFSYSVRISAQDLLLAVAAEFQNESAAALAAAATRHLQEAEQAKSSGNEHWWKIHEACMLALGSVKTIITENVKNGRIQFDMHGFLASVILADLNLAAASPFLLGRALWAASRFTAAMSPELIQQFLQATVSGLHESQPPSVRISAVRAIWGYCDQLKLSESTHVLQPFLPSILDGLVQLAAQFSSDVLTLVMETLCIVCTVDPAFTTSAENKICPLTIAIFLKYNNDPVVTSLVQDIFKELAQIEGCQGPMQMRLIPTLVSIMQAPPDKIPSALCSTSVDILTTVVRNTKPPLSELLVCQAFPVVAQCTIRTDDNTIMQNGGECLRAYVSVALEQIAQWRDEQGNSGLWYVMQVVNQLLDPRTSEFTAAFVGRLVSTLISRAGTELGDQLDQILRAILSKMQQAETLSVMQSLIMVFAHLVHSQLEPLLEFLCSLPGPTGKPALEFVMTEWMSRQHLFYGQYEGKVSTVALCKLLQHSINADDKRLQDIMVKGDEIYSAEDGIRTRSKSAKNPERWTNIPLLVKIYKLIINELSTVMEANASRGNTADWSQGEEDLDDDYYEDDDEDDPDALKDPIYQIDLQAYLTDFLTQFSQQPCYSMFSGHLNNTERQTLQTIGL</sequence>
<feature type="domain" description="Importin N-terminal" evidence="7">
    <location>
        <begin position="42"/>
        <end position="118"/>
    </location>
</feature>
<dbReference type="InterPro" id="IPR016024">
    <property type="entry name" value="ARM-type_fold"/>
</dbReference>
<dbReference type="Pfam" id="PF25758">
    <property type="entry name" value="TPR_IPO11"/>
    <property type="match status" value="1"/>
</dbReference>
<dbReference type="GeneTree" id="ENSGT00390000008224"/>
<dbReference type="SMART" id="SM00913">
    <property type="entry name" value="IBN_N"/>
    <property type="match status" value="1"/>
</dbReference>
<dbReference type="GO" id="GO:0031267">
    <property type="term" value="F:small GTPase binding"/>
    <property type="evidence" value="ECO:0007669"/>
    <property type="project" value="InterPro"/>
</dbReference>
<comment type="subcellular location">
    <subcellularLocation>
        <location evidence="1">Nucleus</location>
    </subcellularLocation>
</comment>
<evidence type="ECO:0000259" key="7">
    <source>
        <dbReference type="PROSITE" id="PS50166"/>
    </source>
</evidence>
<keyword evidence="5" id="KW-0539">Nucleus</keyword>
<dbReference type="PROSITE" id="PS50166">
    <property type="entry name" value="IMPORTIN_B_NT"/>
    <property type="match status" value="1"/>
</dbReference>
<comment type="similarity">
    <text evidence="2">Belongs to the importin beta family.</text>
</comment>
<dbReference type="GO" id="GO:0005635">
    <property type="term" value="C:nuclear envelope"/>
    <property type="evidence" value="ECO:0007669"/>
    <property type="project" value="TreeGrafter"/>
</dbReference>
<dbReference type="InterPro" id="IPR058669">
    <property type="entry name" value="TPR_IPO7/11-like"/>
</dbReference>
<dbReference type="Pfam" id="PF03810">
    <property type="entry name" value="IBN_N"/>
    <property type="match status" value="1"/>
</dbReference>
<gene>
    <name evidence="8" type="primary">IPO9</name>
    <name evidence="8" type="synonym">ipo9</name>
</gene>
<keyword evidence="3" id="KW-0813">Transport</keyword>
<dbReference type="InterPro" id="IPR011989">
    <property type="entry name" value="ARM-like"/>
</dbReference>